<gene>
    <name evidence="1" type="ORF">AFUB_099800</name>
</gene>
<dbReference type="VEuPathDB" id="FungiDB:AFUB_099800"/>
<dbReference type="Proteomes" id="UP000001699">
    <property type="component" value="Unassembled WGS sequence"/>
</dbReference>
<reference evidence="1 2" key="1">
    <citation type="journal article" date="2008" name="PLoS Genet.">
        <title>Genomic islands in the pathogenic filamentous fungus Aspergillus fumigatus.</title>
        <authorList>
            <person name="Fedorova N.D."/>
            <person name="Khaldi N."/>
            <person name="Joardar V.S."/>
            <person name="Maiti R."/>
            <person name="Amedeo P."/>
            <person name="Anderson M.J."/>
            <person name="Crabtree J."/>
            <person name="Silva J.C."/>
            <person name="Badger J.H."/>
            <person name="Albarraq A."/>
            <person name="Angiuoli S."/>
            <person name="Bussey H."/>
            <person name="Bowyer P."/>
            <person name="Cotty P.J."/>
            <person name="Dyer P.S."/>
            <person name="Egan A."/>
            <person name="Galens K."/>
            <person name="Fraser-Liggett C.M."/>
            <person name="Haas B.J."/>
            <person name="Inman J.M."/>
            <person name="Kent R."/>
            <person name="Lemieux S."/>
            <person name="Malavazi I."/>
            <person name="Orvis J."/>
            <person name="Roemer T."/>
            <person name="Ronning C.M."/>
            <person name="Sundaram J.P."/>
            <person name="Sutton G."/>
            <person name="Turner G."/>
            <person name="Venter J.C."/>
            <person name="White O.R."/>
            <person name="Whitty B.R."/>
            <person name="Youngman P."/>
            <person name="Wolfe K.H."/>
            <person name="Goldman G.H."/>
            <person name="Wortman J.R."/>
            <person name="Jiang B."/>
            <person name="Denning D.W."/>
            <person name="Nierman W.C."/>
        </authorList>
    </citation>
    <scope>NUCLEOTIDE SEQUENCE [LARGE SCALE GENOMIC DNA]</scope>
    <source>
        <strain evidence="2">CBS 144.89 / FGSC A1163 / CEA10</strain>
    </source>
</reference>
<dbReference type="EMBL" id="DS499603">
    <property type="protein sequence ID" value="EDP47379.1"/>
    <property type="molecule type" value="Genomic_DNA"/>
</dbReference>
<evidence type="ECO:0000313" key="2">
    <source>
        <dbReference type="Proteomes" id="UP000001699"/>
    </source>
</evidence>
<evidence type="ECO:0008006" key="3">
    <source>
        <dbReference type="Google" id="ProtNLM"/>
    </source>
</evidence>
<organism evidence="1 2">
    <name type="scientific">Aspergillus fumigatus (strain CBS 144.89 / FGSC A1163 / CEA10)</name>
    <name type="common">Neosartorya fumigata</name>
    <dbReference type="NCBI Taxonomy" id="451804"/>
    <lineage>
        <taxon>Eukaryota</taxon>
        <taxon>Fungi</taxon>
        <taxon>Dikarya</taxon>
        <taxon>Ascomycota</taxon>
        <taxon>Pezizomycotina</taxon>
        <taxon>Eurotiomycetes</taxon>
        <taxon>Eurotiomycetidae</taxon>
        <taxon>Eurotiales</taxon>
        <taxon>Aspergillaceae</taxon>
        <taxon>Aspergillus</taxon>
        <taxon>Aspergillus subgen. Fumigati</taxon>
    </lineage>
</organism>
<keyword evidence="2" id="KW-1185">Reference proteome</keyword>
<proteinExistence type="predicted"/>
<dbReference type="OrthoDB" id="4158087at2759"/>
<dbReference type="PANTHER" id="PTHR37540">
    <property type="entry name" value="TRANSCRIPTION FACTOR (ACR-2), PUTATIVE-RELATED-RELATED"/>
    <property type="match status" value="1"/>
</dbReference>
<accession>B0YEN5</accession>
<evidence type="ECO:0000313" key="1">
    <source>
        <dbReference type="EMBL" id="EDP47379.1"/>
    </source>
</evidence>
<sequence>MPFEFIDNHNDLSHNDAARKRIRSHAALGKNRGKKIMRPSTKGVSTTTITSFRIPFIMRGDSKAKRQDPTIERPIDDGLIFPGLLPGESKGIVKEVISFLSSMGFSPELSNGLDYGELSAPVCVQNMFVDEASMRHASNTFCLLQQKISLQSVITDLTIAAVIGMAQYEHQLHQFQQGSVHVHGLWRMAQLRGGILKLMEGQSGLGEKILRYVRSGTIRRYVFCTYIHVSRVDLEYALQLGTPTLFRLEEAEWAFMGMRQFSDVHAQPNGKDYFPRSQQHILGSLPINLRDLFLDVLFLASSLNNAMTGDSPKLGVFQLHQNIILLGYRLVKLKPLGLPLRSSSLENRVHLGLAAFLASFLQGWDGQISPNHLLSRSLLASVHQHLSAEQNEQELSLWALFIGAVLPSSWNDSTWVLKTRVTLKALGIDSWGDIRDILGKYPWVNAIHDPPGQTLWYRCLESL</sequence>
<dbReference type="AlphaFoldDB" id="B0YEN5"/>
<dbReference type="PANTHER" id="PTHR37540:SF9">
    <property type="entry name" value="ZN(2)-C6 FUNGAL-TYPE DOMAIN-CONTAINING PROTEIN"/>
    <property type="match status" value="1"/>
</dbReference>
<protein>
    <recommendedName>
        <fullName evidence="3">Transcription factor domain-containing protein</fullName>
    </recommendedName>
</protein>
<dbReference type="HOGENOM" id="CLU_023254_3_0_1"/>
<name>B0YEN5_ASPFC</name>